<dbReference type="HOGENOM" id="CLU_021293_9_2_4"/>
<dbReference type="Proteomes" id="UP000002190">
    <property type="component" value="Plasmid pBC201"/>
</dbReference>
<dbReference type="PANTHER" id="PTHR33408:SF2">
    <property type="entry name" value="TRANSPOSASE DDE DOMAIN-CONTAINING PROTEIN"/>
    <property type="match status" value="1"/>
</dbReference>
<protein>
    <recommendedName>
        <fullName evidence="1">Transposase InsH N-terminal domain-containing protein</fullName>
    </recommendedName>
</protein>
<organism evidence="2 3">
    <name type="scientific">Paraburkholderia atlantica</name>
    <dbReference type="NCBI Taxonomy" id="2654982"/>
    <lineage>
        <taxon>Bacteria</taxon>
        <taxon>Pseudomonadati</taxon>
        <taxon>Pseudomonadota</taxon>
        <taxon>Betaproteobacteria</taxon>
        <taxon>Burkholderiales</taxon>
        <taxon>Burkholderiaceae</taxon>
        <taxon>Paraburkholderia</taxon>
    </lineage>
</organism>
<evidence type="ECO:0000259" key="1">
    <source>
        <dbReference type="Pfam" id="PF05598"/>
    </source>
</evidence>
<keyword evidence="2" id="KW-0614">Plasmid</keyword>
<reference evidence="2 3" key="2">
    <citation type="journal article" date="2012" name="J. Bacteriol.">
        <title>Genome Sequences of Burkholderia sp. Strains CCGE1002 and H160, Isolated from Legume Nodules in Mexico and Brazil.</title>
        <authorList>
            <person name="Ormeno-Orrillo E."/>
            <person name="Rogel M.A."/>
            <person name="Chueire L.M."/>
            <person name="Tiedje J.M."/>
            <person name="Martinez-Romero E."/>
            <person name="Hungria M."/>
        </authorList>
    </citation>
    <scope>NUCLEOTIDE SEQUENCE [LARGE SCALE GENOMIC DNA]</scope>
    <source>
        <strain evidence="2 3">CCGE1002</strain>
        <plasmid evidence="3">pBC201</plasmid>
    </source>
</reference>
<dbReference type="KEGG" id="bge:BC1002_7086"/>
<evidence type="ECO:0000313" key="2">
    <source>
        <dbReference type="EMBL" id="ADG20839.1"/>
    </source>
</evidence>
<dbReference type="InterPro" id="IPR008490">
    <property type="entry name" value="Transposase_InsH_N"/>
</dbReference>
<dbReference type="AlphaFoldDB" id="D5WNG0"/>
<sequence length="98" mass="11073">MGDRLKRYIEGEDRKQVTLLPECLDDFITEDNPVRIIEAFVEELDLASLGFEGAMPSATGRPSYHPAVLLKIYIYGYVMEPRGSSGRQWADLHGFDHG</sequence>
<dbReference type="eggNOG" id="COG3666">
    <property type="taxonomic scope" value="Bacteria"/>
</dbReference>
<feature type="domain" description="Transposase InsH N-terminal" evidence="1">
    <location>
        <begin position="23"/>
        <end position="78"/>
    </location>
</feature>
<geneLocation type="plasmid" evidence="2 3">
    <name>pBC201</name>
</geneLocation>
<dbReference type="PANTHER" id="PTHR33408">
    <property type="entry name" value="TRANSPOSASE"/>
    <property type="match status" value="1"/>
</dbReference>
<dbReference type="EMBL" id="CP002016">
    <property type="protein sequence ID" value="ADG20839.1"/>
    <property type="molecule type" value="Genomic_DNA"/>
</dbReference>
<evidence type="ECO:0000313" key="3">
    <source>
        <dbReference type="Proteomes" id="UP000002190"/>
    </source>
</evidence>
<reference evidence="3" key="1">
    <citation type="submission" date="2010-04" db="EMBL/GenBank/DDBJ databases">
        <title>Complete sequence of plasmid 1 of Burkholderia sp. CCGE1002.</title>
        <authorList>
            <consortium name="US DOE Joint Genome Institute"/>
            <person name="Lucas S."/>
            <person name="Copeland A."/>
            <person name="Lapidus A."/>
            <person name="Cheng J.-F."/>
            <person name="Bruce D."/>
            <person name="Goodwin L."/>
            <person name="Pitluck S."/>
            <person name="Chertkov O."/>
            <person name="Detter J.C."/>
            <person name="Han C."/>
            <person name="Tapia R."/>
            <person name="Land M."/>
            <person name="Hauser L."/>
            <person name="Kyrpides N."/>
            <person name="Ovchinnikova G."/>
            <person name="Martinez-Romero E."/>
            <person name="Hernandez M.A.R."/>
            <person name="Tiedje J.M."/>
            <person name="Woyke T."/>
        </authorList>
    </citation>
    <scope>NUCLEOTIDE SEQUENCE [LARGE SCALE GENOMIC DNA]</scope>
    <source>
        <strain evidence="3">CCGE1002</strain>
        <plasmid evidence="3">pBC201</plasmid>
    </source>
</reference>
<proteinExistence type="predicted"/>
<name>D5WNG0_PARAM</name>
<accession>D5WNG0</accession>
<dbReference type="Pfam" id="PF05598">
    <property type="entry name" value="DUF772"/>
    <property type="match status" value="1"/>
</dbReference>
<gene>
    <name evidence="2" type="ordered locus">BC1002_7086</name>
</gene>